<organism evidence="1">
    <name type="scientific">Arundo donax</name>
    <name type="common">Giant reed</name>
    <name type="synonym">Donax arundinaceus</name>
    <dbReference type="NCBI Taxonomy" id="35708"/>
    <lineage>
        <taxon>Eukaryota</taxon>
        <taxon>Viridiplantae</taxon>
        <taxon>Streptophyta</taxon>
        <taxon>Embryophyta</taxon>
        <taxon>Tracheophyta</taxon>
        <taxon>Spermatophyta</taxon>
        <taxon>Magnoliopsida</taxon>
        <taxon>Liliopsida</taxon>
        <taxon>Poales</taxon>
        <taxon>Poaceae</taxon>
        <taxon>PACMAD clade</taxon>
        <taxon>Arundinoideae</taxon>
        <taxon>Arundineae</taxon>
        <taxon>Arundo</taxon>
    </lineage>
</organism>
<protein>
    <submittedName>
        <fullName evidence="1">Uncharacterized protein</fullName>
    </submittedName>
</protein>
<evidence type="ECO:0000313" key="1">
    <source>
        <dbReference type="EMBL" id="JAD98753.1"/>
    </source>
</evidence>
<proteinExistence type="predicted"/>
<reference evidence="1" key="2">
    <citation type="journal article" date="2015" name="Data Brief">
        <title>Shoot transcriptome of the giant reed, Arundo donax.</title>
        <authorList>
            <person name="Barrero R.A."/>
            <person name="Guerrero F.D."/>
            <person name="Moolhuijzen P."/>
            <person name="Goolsby J.A."/>
            <person name="Tidwell J."/>
            <person name="Bellgard S.E."/>
            <person name="Bellgard M.I."/>
        </authorList>
    </citation>
    <scope>NUCLEOTIDE SEQUENCE</scope>
    <source>
        <tissue evidence="1">Shoot tissue taken approximately 20 cm above the soil surface</tissue>
    </source>
</reference>
<dbReference type="AlphaFoldDB" id="A0A0A9EIB7"/>
<reference evidence="1" key="1">
    <citation type="submission" date="2014-09" db="EMBL/GenBank/DDBJ databases">
        <authorList>
            <person name="Magalhaes I.L.F."/>
            <person name="Oliveira U."/>
            <person name="Santos F.R."/>
            <person name="Vidigal T.H.D.A."/>
            <person name="Brescovit A.D."/>
            <person name="Santos A.J."/>
        </authorList>
    </citation>
    <scope>NUCLEOTIDE SEQUENCE</scope>
    <source>
        <tissue evidence="1">Shoot tissue taken approximately 20 cm above the soil surface</tissue>
    </source>
</reference>
<dbReference type="EMBL" id="GBRH01199142">
    <property type="protein sequence ID" value="JAD98753.1"/>
    <property type="molecule type" value="Transcribed_RNA"/>
</dbReference>
<sequence>MYDLGRKKNFAQVRLLQILSFENIPDSQLLVWFYGQACTNITLFQANDTPT</sequence>
<accession>A0A0A9EIB7</accession>
<name>A0A0A9EIB7_ARUDO</name>